<dbReference type="GO" id="GO:0005929">
    <property type="term" value="C:cilium"/>
    <property type="evidence" value="ECO:0007669"/>
    <property type="project" value="GOC"/>
</dbReference>
<accession>K0RHX6</accession>
<dbReference type="GO" id="GO:0042073">
    <property type="term" value="P:intraciliary transport"/>
    <property type="evidence" value="ECO:0007669"/>
    <property type="project" value="InterPro"/>
</dbReference>
<dbReference type="AlphaFoldDB" id="K0RHX6"/>
<evidence type="ECO:0000256" key="1">
    <source>
        <dbReference type="SAM" id="MobiDB-lite"/>
    </source>
</evidence>
<evidence type="ECO:0000313" key="2">
    <source>
        <dbReference type="EMBL" id="EJK52850.1"/>
    </source>
</evidence>
<dbReference type="EMBL" id="AGNL01039149">
    <property type="protein sequence ID" value="EJK52850.1"/>
    <property type="molecule type" value="Genomic_DNA"/>
</dbReference>
<reference evidence="2 3" key="1">
    <citation type="journal article" date="2012" name="Genome Biol.">
        <title>Genome and low-iron response of an oceanic diatom adapted to chronic iron limitation.</title>
        <authorList>
            <person name="Lommer M."/>
            <person name="Specht M."/>
            <person name="Roy A.S."/>
            <person name="Kraemer L."/>
            <person name="Andreson R."/>
            <person name="Gutowska M.A."/>
            <person name="Wolf J."/>
            <person name="Bergner S.V."/>
            <person name="Schilhabel M.B."/>
            <person name="Klostermeier U.C."/>
            <person name="Beiko R.G."/>
            <person name="Rosenstiel P."/>
            <person name="Hippler M."/>
            <person name="Laroche J."/>
        </authorList>
    </citation>
    <scope>NUCLEOTIDE SEQUENCE [LARGE SCALE GENOMIC DNA]</scope>
    <source>
        <strain evidence="2 3">CCMP1005</strain>
    </source>
</reference>
<protein>
    <submittedName>
        <fullName evidence="2">Uncharacterized protein</fullName>
    </submittedName>
</protein>
<keyword evidence="3" id="KW-1185">Reference proteome</keyword>
<feature type="region of interest" description="Disordered" evidence="1">
    <location>
        <begin position="1"/>
        <end position="49"/>
    </location>
</feature>
<organism evidence="2 3">
    <name type="scientific">Thalassiosira oceanica</name>
    <name type="common">Marine diatom</name>
    <dbReference type="NCBI Taxonomy" id="159749"/>
    <lineage>
        <taxon>Eukaryota</taxon>
        <taxon>Sar</taxon>
        <taxon>Stramenopiles</taxon>
        <taxon>Ochrophyta</taxon>
        <taxon>Bacillariophyta</taxon>
        <taxon>Coscinodiscophyceae</taxon>
        <taxon>Thalassiosirophycidae</taxon>
        <taxon>Thalassiosirales</taxon>
        <taxon>Thalassiosiraceae</taxon>
        <taxon>Thalassiosira</taxon>
    </lineage>
</organism>
<dbReference type="PROSITE" id="PS51257">
    <property type="entry name" value="PROKAR_LIPOPROTEIN"/>
    <property type="match status" value="1"/>
</dbReference>
<gene>
    <name evidence="2" type="ORF">THAOC_27837</name>
</gene>
<feature type="compositionally biased region" description="Low complexity" evidence="1">
    <location>
        <begin position="14"/>
        <end position="23"/>
    </location>
</feature>
<feature type="non-terminal residue" evidence="2">
    <location>
        <position position="120"/>
    </location>
</feature>
<evidence type="ECO:0000313" key="3">
    <source>
        <dbReference type="Proteomes" id="UP000266841"/>
    </source>
</evidence>
<dbReference type="Proteomes" id="UP000266841">
    <property type="component" value="Unassembled WGS sequence"/>
</dbReference>
<dbReference type="InterPro" id="IPR022088">
    <property type="entry name" value="Intraflagellar_transp_cmplxB"/>
</dbReference>
<dbReference type="Pfam" id="PF12317">
    <property type="entry name" value="IFT46_B_C"/>
    <property type="match status" value="1"/>
</dbReference>
<proteinExistence type="predicted"/>
<sequence length="120" mass="13052">MSHRFCDGSDNEEASLSSSSAGSCLRQPGIAAGTTRAPPPLPTMLDSPVRSSVQYCQDRTVAPTQNKSQFSGHSCSTLPAVSDEMKELFDLVDDYEPIADFELETPLKVFYPKYFLAPGD</sequence>
<name>K0RHX6_THAOC</name>
<comment type="caution">
    <text evidence="2">The sequence shown here is derived from an EMBL/GenBank/DDBJ whole genome shotgun (WGS) entry which is preliminary data.</text>
</comment>
<dbReference type="eggNOG" id="ENOG502RVF1">
    <property type="taxonomic scope" value="Eukaryota"/>
</dbReference>